<evidence type="ECO:0000313" key="3">
    <source>
        <dbReference type="Proteomes" id="UP001595711"/>
    </source>
</evidence>
<dbReference type="EMBL" id="JBHRYJ010000001">
    <property type="protein sequence ID" value="MFC3675399.1"/>
    <property type="molecule type" value="Genomic_DNA"/>
</dbReference>
<organism evidence="2 3">
    <name type="scientific">Ferrovibrio xuzhouensis</name>
    <dbReference type="NCBI Taxonomy" id="1576914"/>
    <lineage>
        <taxon>Bacteria</taxon>
        <taxon>Pseudomonadati</taxon>
        <taxon>Pseudomonadota</taxon>
        <taxon>Alphaproteobacteria</taxon>
        <taxon>Rhodospirillales</taxon>
        <taxon>Rhodospirillaceae</taxon>
        <taxon>Ferrovibrio</taxon>
    </lineage>
</organism>
<name>A0ABV7VD72_9PROT</name>
<sequence length="107" mass="11258">MTAGCRLGLAAGVLLLAAAAPAHAFCVVNDSDRLLDIKAGGRIPVFYRGSVKPGERVCHVPKRLDVGIMVEIFQSGTVSGRDLKCRFSVPPKDAIITVAKTCSVAVH</sequence>
<protein>
    <submittedName>
        <fullName evidence="2">Uncharacterized protein</fullName>
    </submittedName>
</protein>
<dbReference type="Proteomes" id="UP001595711">
    <property type="component" value="Unassembled WGS sequence"/>
</dbReference>
<feature type="chain" id="PRO_5047106382" evidence="1">
    <location>
        <begin position="25"/>
        <end position="107"/>
    </location>
</feature>
<accession>A0ABV7VD72</accession>
<evidence type="ECO:0000313" key="2">
    <source>
        <dbReference type="EMBL" id="MFC3675399.1"/>
    </source>
</evidence>
<feature type="signal peptide" evidence="1">
    <location>
        <begin position="1"/>
        <end position="24"/>
    </location>
</feature>
<keyword evidence="3" id="KW-1185">Reference proteome</keyword>
<reference evidence="3" key="1">
    <citation type="journal article" date="2019" name="Int. J. Syst. Evol. Microbiol.">
        <title>The Global Catalogue of Microorganisms (GCM) 10K type strain sequencing project: providing services to taxonomists for standard genome sequencing and annotation.</title>
        <authorList>
            <consortium name="The Broad Institute Genomics Platform"/>
            <consortium name="The Broad Institute Genome Sequencing Center for Infectious Disease"/>
            <person name="Wu L."/>
            <person name="Ma J."/>
        </authorList>
    </citation>
    <scope>NUCLEOTIDE SEQUENCE [LARGE SCALE GENOMIC DNA]</scope>
    <source>
        <strain evidence="3">KCTC 42182</strain>
    </source>
</reference>
<keyword evidence="1" id="KW-0732">Signal</keyword>
<comment type="caution">
    <text evidence="2">The sequence shown here is derived from an EMBL/GenBank/DDBJ whole genome shotgun (WGS) entry which is preliminary data.</text>
</comment>
<dbReference type="RefSeq" id="WP_379723900.1">
    <property type="nucleotide sequence ID" value="NZ_JBHRYJ010000001.1"/>
</dbReference>
<evidence type="ECO:0000256" key="1">
    <source>
        <dbReference type="SAM" id="SignalP"/>
    </source>
</evidence>
<proteinExistence type="predicted"/>
<gene>
    <name evidence="2" type="ORF">ACFOOQ_07585</name>
</gene>